<keyword evidence="3" id="KW-0808">Transferase</keyword>
<reference evidence="4" key="1">
    <citation type="journal article" date="2019" name="Int. J. Syst. Evol. Microbiol.">
        <title>The Global Catalogue of Microorganisms (GCM) 10K type strain sequencing project: providing services to taxonomists for standard genome sequencing and annotation.</title>
        <authorList>
            <consortium name="The Broad Institute Genomics Platform"/>
            <consortium name="The Broad Institute Genome Sequencing Center for Infectious Disease"/>
            <person name="Wu L."/>
            <person name="Ma J."/>
        </authorList>
    </citation>
    <scope>NUCLEOTIDE SEQUENCE [LARGE SCALE GENOMIC DNA]</scope>
    <source>
        <strain evidence="4">JCM 17927</strain>
    </source>
</reference>
<dbReference type="SUPFAM" id="SSF53335">
    <property type="entry name" value="S-adenosyl-L-methionine-dependent methyltransferases"/>
    <property type="match status" value="1"/>
</dbReference>
<dbReference type="Gene3D" id="3.40.50.150">
    <property type="entry name" value="Vaccinia Virus protein VP39"/>
    <property type="match status" value="1"/>
</dbReference>
<sequence length="412" mass="45526">MVQAKKLLCGMNELTVDERAFIEQNLHADIQTLLLRKNVGGIRWKEVAVQIQARQKAAQKLPSWYANPHLIFPPALSVEQASSERTALYKASLVGGDSLLDLTGGMGVDSWAFAQRVSSVVYVERQPELAALAAHNFPRLGMTNVEIHPQDGLAFLASVAEPVDWIYLDPARRDSRGGKVVRLEDCEPDVTADGLLDYLLTKTERILIKTSPLIDIDAAVRQLAFVEAVHVVAVQNEVKEIVFIISRLAASASNIPITAVNLTEQGDGPAMIVHRSSERTVPVAFGNPLRYLYEPNAAVMKAGAFRSVATLYGLQKLAPHSHLYTTNNLVWPFPGRVFELMAICRPDRKELRALLPELKANLTVRNFPQSVEELRKKLGLHEGGDIFVLATSLLNGDKRLLITRKVTNPQPI</sequence>
<accession>A0ABP8MZC4</accession>
<evidence type="ECO:0000259" key="1">
    <source>
        <dbReference type="Pfam" id="PF18096"/>
    </source>
</evidence>
<gene>
    <name evidence="3" type="ORF">GCM10023189_26330</name>
</gene>
<comment type="caution">
    <text evidence="3">The sequence shown here is derived from an EMBL/GenBank/DDBJ whole genome shotgun (WGS) entry which is preliminary data.</text>
</comment>
<dbReference type="InterPro" id="IPR029063">
    <property type="entry name" value="SAM-dependent_MTases_sf"/>
</dbReference>
<evidence type="ECO:0000259" key="2">
    <source>
        <dbReference type="Pfam" id="PF22013"/>
    </source>
</evidence>
<dbReference type="Pfam" id="PF01135">
    <property type="entry name" value="PCMT"/>
    <property type="match status" value="1"/>
</dbReference>
<name>A0ABP8MZC4_9BACT</name>
<dbReference type="Gene3D" id="1.10.10.1110">
    <property type="entry name" value="Methyltransferase PG1098, N-terminal domain"/>
    <property type="match status" value="1"/>
</dbReference>
<evidence type="ECO:0000313" key="3">
    <source>
        <dbReference type="EMBL" id="GAA4456693.1"/>
    </source>
</evidence>
<evidence type="ECO:0000313" key="4">
    <source>
        <dbReference type="Proteomes" id="UP001501175"/>
    </source>
</evidence>
<feature type="domain" description="PG-1098 ferredoxin-like" evidence="2">
    <location>
        <begin position="291"/>
        <end position="334"/>
    </location>
</feature>
<dbReference type="Pfam" id="PF18096">
    <property type="entry name" value="Thump_like"/>
    <property type="match status" value="1"/>
</dbReference>
<keyword evidence="3" id="KW-0489">Methyltransferase</keyword>
<protein>
    <submittedName>
        <fullName evidence="3">SAM-dependent methyltransferase</fullName>
    </submittedName>
</protein>
<dbReference type="InterPro" id="IPR041497">
    <property type="entry name" value="Thump-like"/>
</dbReference>
<organism evidence="3 4">
    <name type="scientific">Nibrella saemangeumensis</name>
    <dbReference type="NCBI Taxonomy" id="1084526"/>
    <lineage>
        <taxon>Bacteria</taxon>
        <taxon>Pseudomonadati</taxon>
        <taxon>Bacteroidota</taxon>
        <taxon>Cytophagia</taxon>
        <taxon>Cytophagales</taxon>
        <taxon>Spirosomataceae</taxon>
        <taxon>Nibrella</taxon>
    </lineage>
</organism>
<dbReference type="Pfam" id="PF22013">
    <property type="entry name" value="PG_1098_Fer"/>
    <property type="match status" value="1"/>
</dbReference>
<feature type="domain" description="THUMP-like" evidence="1">
    <location>
        <begin position="335"/>
        <end position="405"/>
    </location>
</feature>
<proteinExistence type="predicted"/>
<dbReference type="InterPro" id="IPR054168">
    <property type="entry name" value="PG_1098_Fer"/>
</dbReference>
<dbReference type="GO" id="GO:0032259">
    <property type="term" value="P:methylation"/>
    <property type="evidence" value="ECO:0007669"/>
    <property type="project" value="UniProtKB-KW"/>
</dbReference>
<dbReference type="Proteomes" id="UP001501175">
    <property type="component" value="Unassembled WGS sequence"/>
</dbReference>
<keyword evidence="4" id="KW-1185">Reference proteome</keyword>
<dbReference type="EMBL" id="BAABHD010000029">
    <property type="protein sequence ID" value="GAA4456693.1"/>
    <property type="molecule type" value="Genomic_DNA"/>
</dbReference>
<dbReference type="GO" id="GO:0008168">
    <property type="term" value="F:methyltransferase activity"/>
    <property type="evidence" value="ECO:0007669"/>
    <property type="project" value="UniProtKB-KW"/>
</dbReference>